<organism evidence="2">
    <name type="scientific">Mycobacterium xenopi 4042</name>
    <dbReference type="NCBI Taxonomy" id="1299334"/>
    <lineage>
        <taxon>Bacteria</taxon>
        <taxon>Bacillati</taxon>
        <taxon>Actinomycetota</taxon>
        <taxon>Actinomycetes</taxon>
        <taxon>Mycobacteriales</taxon>
        <taxon>Mycobacteriaceae</taxon>
        <taxon>Mycobacterium</taxon>
    </lineage>
</organism>
<evidence type="ECO:0000256" key="1">
    <source>
        <dbReference type="ARBA" id="ARBA00005254"/>
    </source>
</evidence>
<dbReference type="EMBL" id="JAOB01000032">
    <property type="protein sequence ID" value="EUA54512.1"/>
    <property type="molecule type" value="Genomic_DNA"/>
</dbReference>
<dbReference type="PATRIC" id="fig|1299334.3.peg.3094"/>
<name>X8CDQ3_MYCXE</name>
<dbReference type="GO" id="GO:0003824">
    <property type="term" value="F:catalytic activity"/>
    <property type="evidence" value="ECO:0007669"/>
    <property type="project" value="UniProtKB-ARBA"/>
</dbReference>
<dbReference type="SUPFAM" id="SSF52096">
    <property type="entry name" value="ClpP/crotonase"/>
    <property type="match status" value="1"/>
</dbReference>
<sequence>MRLPQKVGIGLARRMSLTGDYLSADDALRAGLVTDVVPHERLLPAAREVAASIVNNNQPAVRALLASYHRIDESQTSAGLWLEAAAARQWMTTATGEDIASNREAVLRRGRAQVH</sequence>
<proteinExistence type="inferred from homology"/>
<reference evidence="2" key="1">
    <citation type="submission" date="2014-01" db="EMBL/GenBank/DDBJ databases">
        <authorList>
            <person name="Brown-Elliot B."/>
            <person name="Wallace R."/>
            <person name="Lenaerts A."/>
            <person name="Ordway D."/>
            <person name="DeGroote M.A."/>
            <person name="Parker T."/>
            <person name="Sizemore C."/>
            <person name="Tallon L.J."/>
            <person name="Sadzewicz L.K."/>
            <person name="Sengamalay N."/>
            <person name="Fraser C.M."/>
            <person name="Hine E."/>
            <person name="Shefchek K.A."/>
            <person name="Das S.P."/>
            <person name="Tettelin H."/>
        </authorList>
    </citation>
    <scope>NUCLEOTIDE SEQUENCE [LARGE SCALE GENOMIC DNA]</scope>
    <source>
        <strain evidence="2">4042</strain>
    </source>
</reference>
<dbReference type="PANTHER" id="PTHR43802">
    <property type="entry name" value="ENOYL-COA HYDRATASE"/>
    <property type="match status" value="1"/>
</dbReference>
<comment type="similarity">
    <text evidence="1">Belongs to the enoyl-CoA hydratase/isomerase family.</text>
</comment>
<comment type="caution">
    <text evidence="2">The sequence shown here is derived from an EMBL/GenBank/DDBJ whole genome shotgun (WGS) entry which is preliminary data.</text>
</comment>
<dbReference type="Pfam" id="PF00378">
    <property type="entry name" value="ECH_1"/>
    <property type="match status" value="1"/>
</dbReference>
<accession>X8CDQ3</accession>
<dbReference type="InterPro" id="IPR029045">
    <property type="entry name" value="ClpP/crotonase-like_dom_sf"/>
</dbReference>
<evidence type="ECO:0000313" key="2">
    <source>
        <dbReference type="EMBL" id="EUA54512.1"/>
    </source>
</evidence>
<gene>
    <name evidence="2" type="ORF">I553_1279</name>
</gene>
<dbReference type="Gene3D" id="3.90.226.10">
    <property type="entry name" value="2-enoyl-CoA Hydratase, Chain A, domain 1"/>
    <property type="match status" value="1"/>
</dbReference>
<dbReference type="InterPro" id="IPR001753">
    <property type="entry name" value="Enoyl-CoA_hydra/iso"/>
</dbReference>
<dbReference type="AlphaFoldDB" id="X8CDQ3"/>
<protein>
    <submittedName>
        <fullName evidence="2">Enoyl-CoA hydralase</fullName>
    </submittedName>
</protein>
<dbReference type="PANTHER" id="PTHR43802:SF1">
    <property type="entry name" value="IP11341P-RELATED"/>
    <property type="match status" value="1"/>
</dbReference>